<organism evidence="3 4">
    <name type="scientific">Rhynchospora breviuscula</name>
    <dbReference type="NCBI Taxonomy" id="2022672"/>
    <lineage>
        <taxon>Eukaryota</taxon>
        <taxon>Viridiplantae</taxon>
        <taxon>Streptophyta</taxon>
        <taxon>Embryophyta</taxon>
        <taxon>Tracheophyta</taxon>
        <taxon>Spermatophyta</taxon>
        <taxon>Magnoliopsida</taxon>
        <taxon>Liliopsida</taxon>
        <taxon>Poales</taxon>
        <taxon>Cyperaceae</taxon>
        <taxon>Cyperoideae</taxon>
        <taxon>Rhynchosporeae</taxon>
        <taxon>Rhynchospora</taxon>
    </lineage>
</organism>
<keyword evidence="2" id="KW-0812">Transmembrane</keyword>
<feature type="compositionally biased region" description="Polar residues" evidence="1">
    <location>
        <begin position="92"/>
        <end position="105"/>
    </location>
</feature>
<feature type="transmembrane region" description="Helical" evidence="2">
    <location>
        <begin position="532"/>
        <end position="555"/>
    </location>
</feature>
<dbReference type="AlphaFoldDB" id="A0A9Q0I017"/>
<keyword evidence="4" id="KW-1185">Reference proteome</keyword>
<name>A0A9Q0I017_9POAL</name>
<feature type="transmembrane region" description="Helical" evidence="2">
    <location>
        <begin position="331"/>
        <end position="348"/>
    </location>
</feature>
<feature type="region of interest" description="Disordered" evidence="1">
    <location>
        <begin position="73"/>
        <end position="105"/>
    </location>
</feature>
<feature type="transmembrane region" description="Helical" evidence="2">
    <location>
        <begin position="481"/>
        <end position="501"/>
    </location>
</feature>
<evidence type="ECO:0000256" key="2">
    <source>
        <dbReference type="SAM" id="Phobius"/>
    </source>
</evidence>
<proteinExistence type="predicted"/>
<feature type="transmembrane region" description="Helical" evidence="2">
    <location>
        <begin position="672"/>
        <end position="691"/>
    </location>
</feature>
<gene>
    <name evidence="3" type="ORF">LUZ63_004416</name>
</gene>
<dbReference type="EMBL" id="JAMQYH010000001">
    <property type="protein sequence ID" value="KAJ1704637.1"/>
    <property type="molecule type" value="Genomic_DNA"/>
</dbReference>
<protein>
    <submittedName>
        <fullName evidence="3">Uncharacterized protein</fullName>
    </submittedName>
</protein>
<feature type="compositionally biased region" description="Low complexity" evidence="1">
    <location>
        <begin position="281"/>
        <end position="299"/>
    </location>
</feature>
<evidence type="ECO:0000313" key="4">
    <source>
        <dbReference type="Proteomes" id="UP001151287"/>
    </source>
</evidence>
<dbReference type="Proteomes" id="UP001151287">
    <property type="component" value="Unassembled WGS sequence"/>
</dbReference>
<evidence type="ECO:0000313" key="3">
    <source>
        <dbReference type="EMBL" id="KAJ1704637.1"/>
    </source>
</evidence>
<feature type="transmembrane region" description="Helical" evidence="2">
    <location>
        <begin position="506"/>
        <end position="526"/>
    </location>
</feature>
<dbReference type="PANTHER" id="PTHR34553:SF4">
    <property type="entry name" value="G1_S-SPECIFIC CYCLIN-E PROTEIN"/>
    <property type="match status" value="1"/>
</dbReference>
<dbReference type="PANTHER" id="PTHR34553">
    <property type="entry name" value="OS05G0597400 PROTEIN"/>
    <property type="match status" value="1"/>
</dbReference>
<feature type="transmembrane region" description="Helical" evidence="2">
    <location>
        <begin position="368"/>
        <end position="386"/>
    </location>
</feature>
<keyword evidence="2" id="KW-1133">Transmembrane helix</keyword>
<keyword evidence="2" id="KW-0472">Membrane</keyword>
<comment type="caution">
    <text evidence="3">The sequence shown here is derived from an EMBL/GenBank/DDBJ whole genome shotgun (WGS) entry which is preliminary data.</text>
</comment>
<evidence type="ECO:0000256" key="1">
    <source>
        <dbReference type="SAM" id="MobiDB-lite"/>
    </source>
</evidence>
<feature type="region of interest" description="Disordered" evidence="1">
    <location>
        <begin position="276"/>
        <end position="299"/>
    </location>
</feature>
<sequence>MRGSSSTLDRNFFPLTNLQIGDLQSYLSRLSIFLTPSLQKLYFLVDNRPWLVDEDIRPAHLWQLMVTKSRSSPFANSKTRRRRCDSAKRLNGPSTSRPTPMRNNNQQSRWYSLIDAAMQQKGALLPVEKLKDPRMLNKELHRTLYGFIVFEVEWVNVRGINYLNELQTDTSMALEVKILRRWEFDSIEQASTSLSSWFPGSFSELRMLQEYLDSMCPKGDVFYDAPADSSGCCSDSSEFSSCLVGSTLKEQLNYTPPPSSGPYKRRKIMTEDKESYSEIVSTPRSLASSSSDSDTSNPSCEATSYRNAFVLFKFDDHDLPLKLREVIMSDLRLLTLLEYGLPSWVMFLQSYPLFCKMYRPWMCPLARFLYVVMSIITVLIGFYDLYKHVPLMNATLSKLFGPFFEWIENWEMISRIQYLGTMLFLHNFEQAVKWALQVMRSVRSFFSVLTQPVVGPLMEILEFVRPVWNILGDTMKYIGSSIWLVLGTSWSVVTGLLEFIIWPFELVLSTVLSIASYILSPILWILGEVMSLPYRVVFMLSNLVSAIFLDMYYMLIEIGSYIFSMFQVASASKATATGVAYEASVLKRLWNDLFSQVFRAVRSILNGLVAFFSTCNRHRLSIYNYILGILEGLSHSRDTLYSESTEDSQDNASENSVCGNFILWPSTERKQLCFSSLYFLFYFFIYFIFAFPSEINDIL</sequence>
<reference evidence="3" key="1">
    <citation type="journal article" date="2022" name="Cell">
        <title>Repeat-based holocentromeres influence genome architecture and karyotype evolution.</title>
        <authorList>
            <person name="Hofstatter P.G."/>
            <person name="Thangavel G."/>
            <person name="Lux T."/>
            <person name="Neumann P."/>
            <person name="Vondrak T."/>
            <person name="Novak P."/>
            <person name="Zhang M."/>
            <person name="Costa L."/>
            <person name="Castellani M."/>
            <person name="Scott A."/>
            <person name="Toegelov H."/>
            <person name="Fuchs J."/>
            <person name="Mata-Sucre Y."/>
            <person name="Dias Y."/>
            <person name="Vanzela A.L.L."/>
            <person name="Huettel B."/>
            <person name="Almeida C.C.S."/>
            <person name="Simkova H."/>
            <person name="Souza G."/>
            <person name="Pedrosa-Harand A."/>
            <person name="Macas J."/>
            <person name="Mayer K.F.X."/>
            <person name="Houben A."/>
            <person name="Marques A."/>
        </authorList>
    </citation>
    <scope>NUCLEOTIDE SEQUENCE</scope>
    <source>
        <strain evidence="3">RhyBre1mFocal</strain>
    </source>
</reference>
<dbReference type="OrthoDB" id="1915931at2759"/>
<accession>A0A9Q0I017</accession>